<accession>A0AAE0N2T0</accession>
<dbReference type="AlphaFoldDB" id="A0AAE0N2T0"/>
<protein>
    <submittedName>
        <fullName evidence="1">Uncharacterized protein</fullName>
    </submittedName>
</protein>
<evidence type="ECO:0000313" key="1">
    <source>
        <dbReference type="EMBL" id="KAK3367334.1"/>
    </source>
</evidence>
<dbReference type="Proteomes" id="UP001287356">
    <property type="component" value="Unassembled WGS sequence"/>
</dbReference>
<reference evidence="1" key="1">
    <citation type="journal article" date="2023" name="Mol. Phylogenet. Evol.">
        <title>Genome-scale phylogeny and comparative genomics of the fungal order Sordariales.</title>
        <authorList>
            <person name="Hensen N."/>
            <person name="Bonometti L."/>
            <person name="Westerberg I."/>
            <person name="Brannstrom I.O."/>
            <person name="Guillou S."/>
            <person name="Cros-Aarteil S."/>
            <person name="Calhoun S."/>
            <person name="Haridas S."/>
            <person name="Kuo A."/>
            <person name="Mondo S."/>
            <person name="Pangilinan J."/>
            <person name="Riley R."/>
            <person name="LaButti K."/>
            <person name="Andreopoulos B."/>
            <person name="Lipzen A."/>
            <person name="Chen C."/>
            <person name="Yan M."/>
            <person name="Daum C."/>
            <person name="Ng V."/>
            <person name="Clum A."/>
            <person name="Steindorff A."/>
            <person name="Ohm R.A."/>
            <person name="Martin F."/>
            <person name="Silar P."/>
            <person name="Natvig D.O."/>
            <person name="Lalanne C."/>
            <person name="Gautier V."/>
            <person name="Ament-Velasquez S.L."/>
            <person name="Kruys A."/>
            <person name="Hutchinson M.I."/>
            <person name="Powell A.J."/>
            <person name="Barry K."/>
            <person name="Miller A.N."/>
            <person name="Grigoriev I.V."/>
            <person name="Debuchy R."/>
            <person name="Gladieux P."/>
            <person name="Hiltunen Thoren M."/>
            <person name="Johannesson H."/>
        </authorList>
    </citation>
    <scope>NUCLEOTIDE SEQUENCE</scope>
    <source>
        <strain evidence="1">CBS 958.72</strain>
    </source>
</reference>
<dbReference type="EMBL" id="JAULSN010000007">
    <property type="protein sequence ID" value="KAK3367334.1"/>
    <property type="molecule type" value="Genomic_DNA"/>
</dbReference>
<comment type="caution">
    <text evidence="1">The sequence shown here is derived from an EMBL/GenBank/DDBJ whole genome shotgun (WGS) entry which is preliminary data.</text>
</comment>
<gene>
    <name evidence="1" type="ORF">B0T24DRAFT_635568</name>
</gene>
<evidence type="ECO:0000313" key="2">
    <source>
        <dbReference type="Proteomes" id="UP001287356"/>
    </source>
</evidence>
<proteinExistence type="predicted"/>
<organism evidence="1 2">
    <name type="scientific">Lasiosphaeria ovina</name>
    <dbReference type="NCBI Taxonomy" id="92902"/>
    <lineage>
        <taxon>Eukaryota</taxon>
        <taxon>Fungi</taxon>
        <taxon>Dikarya</taxon>
        <taxon>Ascomycota</taxon>
        <taxon>Pezizomycotina</taxon>
        <taxon>Sordariomycetes</taxon>
        <taxon>Sordariomycetidae</taxon>
        <taxon>Sordariales</taxon>
        <taxon>Lasiosphaeriaceae</taxon>
        <taxon>Lasiosphaeria</taxon>
    </lineage>
</organism>
<reference evidence="1" key="2">
    <citation type="submission" date="2023-06" db="EMBL/GenBank/DDBJ databases">
        <authorList>
            <consortium name="Lawrence Berkeley National Laboratory"/>
            <person name="Haridas S."/>
            <person name="Hensen N."/>
            <person name="Bonometti L."/>
            <person name="Westerberg I."/>
            <person name="Brannstrom I.O."/>
            <person name="Guillou S."/>
            <person name="Cros-Aarteil S."/>
            <person name="Calhoun S."/>
            <person name="Kuo A."/>
            <person name="Mondo S."/>
            <person name="Pangilinan J."/>
            <person name="Riley R."/>
            <person name="Labutti K."/>
            <person name="Andreopoulos B."/>
            <person name="Lipzen A."/>
            <person name="Chen C."/>
            <person name="Yanf M."/>
            <person name="Daum C."/>
            <person name="Ng V."/>
            <person name="Clum A."/>
            <person name="Steindorff A."/>
            <person name="Ohm R."/>
            <person name="Martin F."/>
            <person name="Silar P."/>
            <person name="Natvig D."/>
            <person name="Lalanne C."/>
            <person name="Gautier V."/>
            <person name="Ament-Velasquez S.L."/>
            <person name="Kruys A."/>
            <person name="Hutchinson M.I."/>
            <person name="Powell A.J."/>
            <person name="Barry K."/>
            <person name="Miller A.N."/>
            <person name="Grigoriev I.V."/>
            <person name="Debuchy R."/>
            <person name="Gladieux P."/>
            <person name="Thoren M.H."/>
            <person name="Johannesson H."/>
        </authorList>
    </citation>
    <scope>NUCLEOTIDE SEQUENCE</scope>
    <source>
        <strain evidence="1">CBS 958.72</strain>
    </source>
</reference>
<name>A0AAE0N2T0_9PEZI</name>
<keyword evidence="2" id="KW-1185">Reference proteome</keyword>
<sequence>MTAPLPSQSQQQIPWPPAPPDVNLASIYPFLSQIDNTDIHSISSMPSVVFRFRAQEREHQLQKAAGDCAEN</sequence>